<proteinExistence type="predicted"/>
<evidence type="ECO:0000313" key="4">
    <source>
        <dbReference type="EMBL" id="VVA94097.1"/>
    </source>
</evidence>
<organism evidence="4 5">
    <name type="scientific">Arabis nemorensis</name>
    <dbReference type="NCBI Taxonomy" id="586526"/>
    <lineage>
        <taxon>Eukaryota</taxon>
        <taxon>Viridiplantae</taxon>
        <taxon>Streptophyta</taxon>
        <taxon>Embryophyta</taxon>
        <taxon>Tracheophyta</taxon>
        <taxon>Spermatophyta</taxon>
        <taxon>Magnoliopsida</taxon>
        <taxon>eudicotyledons</taxon>
        <taxon>Gunneridae</taxon>
        <taxon>Pentapetalae</taxon>
        <taxon>rosids</taxon>
        <taxon>malvids</taxon>
        <taxon>Brassicales</taxon>
        <taxon>Brassicaceae</taxon>
        <taxon>Arabideae</taxon>
        <taxon>Arabis</taxon>
    </lineage>
</organism>
<evidence type="ECO:0000259" key="3">
    <source>
        <dbReference type="Pfam" id="PF02902"/>
    </source>
</evidence>
<keyword evidence="1" id="KW-0645">Protease</keyword>
<evidence type="ECO:0000256" key="2">
    <source>
        <dbReference type="ARBA" id="ARBA00022801"/>
    </source>
</evidence>
<feature type="domain" description="Ubiquitin-like protease family profile" evidence="3">
    <location>
        <begin position="18"/>
        <end position="170"/>
    </location>
</feature>
<sequence length="191" mass="21842">MNNLIFFLRDRFLEDFKGVTKPIDFMEVEFAVAVSKTYPNAKKKSYKIPNNVSKYVGKDRQWFTDVERLYCPYMIHGHWIGLCIDLSSHEITVLQPDPTKYAFNELTKELQPLAESLPFVITKCATNSEMDADMTKPFTITSYAGEWKIKRKGSHGITAMLLFELHASTTLNFLPNLDEASVIDVGKNYGV</sequence>
<protein>
    <recommendedName>
        <fullName evidence="3">Ubiquitin-like protease family profile domain-containing protein</fullName>
    </recommendedName>
</protein>
<reference evidence="4" key="1">
    <citation type="submission" date="2019-07" db="EMBL/GenBank/DDBJ databases">
        <authorList>
            <person name="Dittberner H."/>
        </authorList>
    </citation>
    <scope>NUCLEOTIDE SEQUENCE [LARGE SCALE GENOMIC DNA]</scope>
</reference>
<evidence type="ECO:0000313" key="5">
    <source>
        <dbReference type="Proteomes" id="UP000489600"/>
    </source>
</evidence>
<dbReference type="Pfam" id="PF02902">
    <property type="entry name" value="Peptidase_C48"/>
    <property type="match status" value="1"/>
</dbReference>
<name>A0A565AXM3_9BRAS</name>
<dbReference type="OrthoDB" id="1100526at2759"/>
<accession>A0A565AXM3</accession>
<keyword evidence="5" id="KW-1185">Reference proteome</keyword>
<keyword evidence="2" id="KW-0378">Hydrolase</keyword>
<dbReference type="GO" id="GO:0008234">
    <property type="term" value="F:cysteine-type peptidase activity"/>
    <property type="evidence" value="ECO:0007669"/>
    <property type="project" value="InterPro"/>
</dbReference>
<dbReference type="AlphaFoldDB" id="A0A565AXM3"/>
<dbReference type="GO" id="GO:0006508">
    <property type="term" value="P:proteolysis"/>
    <property type="evidence" value="ECO:0007669"/>
    <property type="project" value="UniProtKB-KW"/>
</dbReference>
<gene>
    <name evidence="4" type="ORF">ANE_LOCUS4542</name>
</gene>
<comment type="caution">
    <text evidence="4">The sequence shown here is derived from an EMBL/GenBank/DDBJ whole genome shotgun (WGS) entry which is preliminary data.</text>
</comment>
<dbReference type="EMBL" id="CABITT030000002">
    <property type="protein sequence ID" value="VVA94097.1"/>
    <property type="molecule type" value="Genomic_DNA"/>
</dbReference>
<dbReference type="Proteomes" id="UP000489600">
    <property type="component" value="Unassembled WGS sequence"/>
</dbReference>
<evidence type="ECO:0000256" key="1">
    <source>
        <dbReference type="ARBA" id="ARBA00022670"/>
    </source>
</evidence>
<dbReference type="InterPro" id="IPR003653">
    <property type="entry name" value="Peptidase_C48_C"/>
</dbReference>